<evidence type="ECO:0000313" key="5">
    <source>
        <dbReference type="EMBL" id="KNC48979.1"/>
    </source>
</evidence>
<dbReference type="EMBL" id="GL349452">
    <property type="protein sequence ID" value="KNC48979.1"/>
    <property type="molecule type" value="Genomic_DNA"/>
</dbReference>
<dbReference type="RefSeq" id="XP_013758394.1">
    <property type="nucleotide sequence ID" value="XM_013902940.1"/>
</dbReference>
<evidence type="ECO:0000313" key="6">
    <source>
        <dbReference type="Proteomes" id="UP000054408"/>
    </source>
</evidence>
<evidence type="ECO:0000256" key="1">
    <source>
        <dbReference type="SAM" id="Coils"/>
    </source>
</evidence>
<sequence length="754" mass="78075">MDGVWRPLDSNSGGDVAYVNGALQLSSTSTSASMAVGQRIELSQPQTALYIAVRFSSNDVSEGYVPYLSLYIDAELASGGFLYGRAFPLPPGTTATPEMIAGTLNFGEPVTAFRIYSMMRYRTGSATFDDVTVFPTTTSCVGPPLAVAYGDPHLRTFDGLDWSFHGLGEFVLSKTDVFTSHIRIVPAGAATVNAGASVALAGRPSVAIERASGSAWPTISVRAGDSSAWTAVSTADIVDAGTPLKGQLAGVPDGVLITFAWSGELTVAHPLRLTVLYPGSGGYGLRMTVHVSGYDVQYLQVMPTISRYNRGALTGLLGNADGLPDNDVATADGAIGTADDLDFVYSAAFADGWRATSGALPEAENLELSVPSPSARERLGLAGWGEAEVAAARELCAGFVSLQSLVDACALDVLASGDNTFATGYLSVSELETGQEAAIDGKGPNPGVPTNPAAQGGSNKSVGAKIVGALGWIVLALIVAVIAGVVGCILVRMKTKPIVIGGESGQDAIKAKTPLDAKAQDDESLEAAGSRSGSSEGADQTVPQTTSSHRTTHSSASSDEGLAIRAAPVISEVERNEAQAKHKAHLEKRKSVILSGLEKHRSEVLVASANARKTTEAAASKPASRPMVAVDDAQATAARAEAAKQAEARAIEKAARRAKNEQRAARKRQHNLKKVAALTTSMTDIDTPAVDVSDVQPVVGLAGPSEVVQAVTPRSDAGLLDADGTDGAAAQSGAAVTTGEYSYYEYDEEWSSEL</sequence>
<keyword evidence="3" id="KW-0472">Membrane</keyword>
<evidence type="ECO:0000256" key="2">
    <source>
        <dbReference type="SAM" id="MobiDB-lite"/>
    </source>
</evidence>
<dbReference type="STRING" id="461836.A0A0L0D9G2"/>
<accession>A0A0L0D9G2</accession>
<feature type="region of interest" description="Disordered" evidence="2">
    <location>
        <begin position="437"/>
        <end position="458"/>
    </location>
</feature>
<dbReference type="InterPro" id="IPR001846">
    <property type="entry name" value="VWF_type-D"/>
</dbReference>
<keyword evidence="1" id="KW-0175">Coiled coil</keyword>
<gene>
    <name evidence="5" type="ORF">AMSG_04723</name>
</gene>
<organism evidence="5 6">
    <name type="scientific">Thecamonas trahens ATCC 50062</name>
    <dbReference type="NCBI Taxonomy" id="461836"/>
    <lineage>
        <taxon>Eukaryota</taxon>
        <taxon>Apusozoa</taxon>
        <taxon>Apusomonadida</taxon>
        <taxon>Apusomonadidae</taxon>
        <taxon>Thecamonas</taxon>
    </lineage>
</organism>
<dbReference type="AlphaFoldDB" id="A0A0L0D9G2"/>
<dbReference type="OrthoDB" id="10050617at2759"/>
<feature type="coiled-coil region" evidence="1">
    <location>
        <begin position="637"/>
        <end position="668"/>
    </location>
</feature>
<keyword evidence="3" id="KW-0812">Transmembrane</keyword>
<feature type="transmembrane region" description="Helical" evidence="3">
    <location>
        <begin position="469"/>
        <end position="491"/>
    </location>
</feature>
<dbReference type="GeneID" id="25564256"/>
<feature type="region of interest" description="Disordered" evidence="2">
    <location>
        <begin position="514"/>
        <end position="561"/>
    </location>
</feature>
<feature type="compositionally biased region" description="Low complexity" evidence="2">
    <location>
        <begin position="545"/>
        <end position="558"/>
    </location>
</feature>
<dbReference type="PROSITE" id="PS51233">
    <property type="entry name" value="VWFD"/>
    <property type="match status" value="1"/>
</dbReference>
<feature type="compositionally biased region" description="Low complexity" evidence="2">
    <location>
        <begin position="526"/>
        <end position="538"/>
    </location>
</feature>
<reference evidence="5 6" key="1">
    <citation type="submission" date="2010-05" db="EMBL/GenBank/DDBJ databases">
        <title>The Genome Sequence of Thecamonas trahens ATCC 50062.</title>
        <authorList>
            <consortium name="The Broad Institute Genome Sequencing Platform"/>
            <person name="Russ C."/>
            <person name="Cuomo C."/>
            <person name="Shea T."/>
            <person name="Young S.K."/>
            <person name="Zeng Q."/>
            <person name="Koehrsen M."/>
            <person name="Haas B."/>
            <person name="Borodovsky M."/>
            <person name="Guigo R."/>
            <person name="Alvarado L."/>
            <person name="Berlin A."/>
            <person name="Bochicchio J."/>
            <person name="Borenstein D."/>
            <person name="Chapman S."/>
            <person name="Chen Z."/>
            <person name="Freedman E."/>
            <person name="Gellesch M."/>
            <person name="Goldberg J."/>
            <person name="Griggs A."/>
            <person name="Gujja S."/>
            <person name="Heilman E."/>
            <person name="Heiman D."/>
            <person name="Hepburn T."/>
            <person name="Howarth C."/>
            <person name="Jen D."/>
            <person name="Larson L."/>
            <person name="Mehta T."/>
            <person name="Park D."/>
            <person name="Pearson M."/>
            <person name="Roberts A."/>
            <person name="Saif S."/>
            <person name="Shenoy N."/>
            <person name="Sisk P."/>
            <person name="Stolte C."/>
            <person name="Sykes S."/>
            <person name="Thomson T."/>
            <person name="Walk T."/>
            <person name="White J."/>
            <person name="Yandava C."/>
            <person name="Burger G."/>
            <person name="Gray M.W."/>
            <person name="Holland P.W.H."/>
            <person name="King N."/>
            <person name="Lang F.B.F."/>
            <person name="Roger A.J."/>
            <person name="Ruiz-Trillo I."/>
            <person name="Lander E."/>
            <person name="Nusbaum C."/>
        </authorList>
    </citation>
    <scope>NUCLEOTIDE SEQUENCE [LARGE SCALE GENOMIC DNA]</scope>
    <source>
        <strain evidence="5 6">ATCC 50062</strain>
    </source>
</reference>
<keyword evidence="3" id="KW-1133">Transmembrane helix</keyword>
<protein>
    <recommendedName>
        <fullName evidence="4">VWFD domain-containing protein</fullName>
    </recommendedName>
</protein>
<dbReference type="Proteomes" id="UP000054408">
    <property type="component" value="Unassembled WGS sequence"/>
</dbReference>
<proteinExistence type="predicted"/>
<feature type="domain" description="VWFD" evidence="4">
    <location>
        <begin position="144"/>
        <end position="361"/>
    </location>
</feature>
<name>A0A0L0D9G2_THETB</name>
<evidence type="ECO:0000259" key="4">
    <source>
        <dbReference type="PROSITE" id="PS51233"/>
    </source>
</evidence>
<evidence type="ECO:0000256" key="3">
    <source>
        <dbReference type="SAM" id="Phobius"/>
    </source>
</evidence>
<keyword evidence="6" id="KW-1185">Reference proteome</keyword>